<gene>
    <name evidence="3" type="ORF">N7476_000399</name>
</gene>
<organism evidence="3 4">
    <name type="scientific">Penicillium atrosanguineum</name>
    <dbReference type="NCBI Taxonomy" id="1132637"/>
    <lineage>
        <taxon>Eukaryota</taxon>
        <taxon>Fungi</taxon>
        <taxon>Dikarya</taxon>
        <taxon>Ascomycota</taxon>
        <taxon>Pezizomycotina</taxon>
        <taxon>Eurotiomycetes</taxon>
        <taxon>Eurotiomycetidae</taxon>
        <taxon>Eurotiales</taxon>
        <taxon>Aspergillaceae</taxon>
        <taxon>Penicillium</taxon>
    </lineage>
</organism>
<proteinExistence type="predicted"/>
<dbReference type="Proteomes" id="UP001147746">
    <property type="component" value="Unassembled WGS sequence"/>
</dbReference>
<evidence type="ECO:0000256" key="1">
    <source>
        <dbReference type="SAM" id="MobiDB-lite"/>
    </source>
</evidence>
<dbReference type="EMBL" id="JAPZBO010000001">
    <property type="protein sequence ID" value="KAJ5330616.1"/>
    <property type="molecule type" value="Genomic_DNA"/>
</dbReference>
<evidence type="ECO:0000259" key="2">
    <source>
        <dbReference type="SMART" id="SM00382"/>
    </source>
</evidence>
<comment type="caution">
    <text evidence="3">The sequence shown here is derived from an EMBL/GenBank/DDBJ whole genome shotgun (WGS) entry which is preliminary data.</text>
</comment>
<feature type="compositionally biased region" description="Polar residues" evidence="1">
    <location>
        <begin position="158"/>
        <end position="168"/>
    </location>
</feature>
<dbReference type="SUPFAM" id="SSF52540">
    <property type="entry name" value="P-loop containing nucleoside triphosphate hydrolases"/>
    <property type="match status" value="1"/>
</dbReference>
<reference evidence="3" key="2">
    <citation type="journal article" date="2023" name="IMA Fungus">
        <title>Comparative genomic study of the Penicillium genus elucidates a diverse pangenome and 15 lateral gene transfer events.</title>
        <authorList>
            <person name="Petersen C."/>
            <person name="Sorensen T."/>
            <person name="Nielsen M.R."/>
            <person name="Sondergaard T.E."/>
            <person name="Sorensen J.L."/>
            <person name="Fitzpatrick D.A."/>
            <person name="Frisvad J.C."/>
            <person name="Nielsen K.L."/>
        </authorList>
    </citation>
    <scope>NUCLEOTIDE SEQUENCE</scope>
    <source>
        <strain evidence="3">IBT 21472</strain>
    </source>
</reference>
<feature type="region of interest" description="Disordered" evidence="1">
    <location>
        <begin position="513"/>
        <end position="564"/>
    </location>
</feature>
<reference evidence="3" key="1">
    <citation type="submission" date="2022-12" db="EMBL/GenBank/DDBJ databases">
        <authorList>
            <person name="Petersen C."/>
        </authorList>
    </citation>
    <scope>NUCLEOTIDE SEQUENCE</scope>
    <source>
        <strain evidence="3">IBT 21472</strain>
    </source>
</reference>
<dbReference type="AlphaFoldDB" id="A0A9W9QBH4"/>
<feature type="region of interest" description="Disordered" evidence="1">
    <location>
        <begin position="1128"/>
        <end position="1149"/>
    </location>
</feature>
<feature type="compositionally biased region" description="Polar residues" evidence="1">
    <location>
        <begin position="75"/>
        <end position="84"/>
    </location>
</feature>
<dbReference type="Gene3D" id="3.40.50.300">
    <property type="entry name" value="P-loop containing nucleotide triphosphate hydrolases"/>
    <property type="match status" value="1"/>
</dbReference>
<dbReference type="InterPro" id="IPR003593">
    <property type="entry name" value="AAA+_ATPase"/>
</dbReference>
<feature type="region of interest" description="Disordered" evidence="1">
    <location>
        <begin position="45"/>
        <end position="227"/>
    </location>
</feature>
<dbReference type="Pfam" id="PF00004">
    <property type="entry name" value="AAA"/>
    <property type="match status" value="1"/>
</dbReference>
<feature type="compositionally biased region" description="Basic and acidic residues" evidence="1">
    <location>
        <begin position="515"/>
        <end position="527"/>
    </location>
</feature>
<dbReference type="SMART" id="SM00382">
    <property type="entry name" value="AAA"/>
    <property type="match status" value="1"/>
</dbReference>
<feature type="region of interest" description="Disordered" evidence="1">
    <location>
        <begin position="682"/>
        <end position="713"/>
    </location>
</feature>
<dbReference type="GO" id="GO:0005524">
    <property type="term" value="F:ATP binding"/>
    <property type="evidence" value="ECO:0007669"/>
    <property type="project" value="InterPro"/>
</dbReference>
<feature type="compositionally biased region" description="Polar residues" evidence="1">
    <location>
        <begin position="194"/>
        <end position="211"/>
    </location>
</feature>
<protein>
    <recommendedName>
        <fullName evidence="2">AAA+ ATPase domain-containing protein</fullName>
    </recommendedName>
</protein>
<dbReference type="InterPro" id="IPR003959">
    <property type="entry name" value="ATPase_AAA_core"/>
</dbReference>
<name>A0A9W9QBH4_9EURO</name>
<feature type="compositionally biased region" description="Basic residues" evidence="1">
    <location>
        <begin position="218"/>
        <end position="227"/>
    </location>
</feature>
<feature type="compositionally biased region" description="Basic residues" evidence="1">
    <location>
        <begin position="528"/>
        <end position="538"/>
    </location>
</feature>
<evidence type="ECO:0000313" key="4">
    <source>
        <dbReference type="Proteomes" id="UP001147746"/>
    </source>
</evidence>
<feature type="domain" description="AAA+ ATPase" evidence="2">
    <location>
        <begin position="596"/>
        <end position="785"/>
    </location>
</feature>
<dbReference type="GO" id="GO:0005634">
    <property type="term" value="C:nucleus"/>
    <property type="evidence" value="ECO:0007669"/>
    <property type="project" value="TreeGrafter"/>
</dbReference>
<feature type="region of interest" description="Disordered" evidence="1">
    <location>
        <begin position="282"/>
        <end position="329"/>
    </location>
</feature>
<keyword evidence="4" id="KW-1185">Reference proteome</keyword>
<sequence>MDTLTSHSPVAMGPGEQHAVHPFFRQGMSLKSTLTVPSAHTKVSDFAVPGKPNHSLPNGNAVPTPTDVFAHANEEQSPQFQPSNGPEVPRSQASAPVGQDEDPNANRRKRRKTEKTKPDQETNLNTGLSGWLGIETPEPVAPAPVFDTQPAPPIASLPSPQSPTNDSGPAQDLSFDETNDKNACNEGKRKILKLNTNGRLLSSPPASSTGITDPKPAGSKRRRGGKVRSKLTILKYSIEGERGIGSLINRILNGQMVYTPAPPRPAVPQNRVVKGPAKPTHPFFVKKAPQKPQDDTISGGSNTGSSKINAPAASEVKRESRPFPTFPSTFSRNKSKFPDLIEPLWPPKDLVHIRPVDSAQDVRPAILDPLTKDRKKAKSPAISIGDDENALLTSTSSARELAKSYMGGHGTSNLRMPVRHIASGRVLQTAIDNQMSWSLPNSRIPPQSVAPVISNLRSALLSSFSAFDRGKYESQLWAHKYAPKKAEDVLQTGREAQVLRDWLRHLKITAVDTGKTSKDKGKSNPNRDKKKKKRRKKNDKLDGFIVSSEEEASEMDNLSGSDDELAGDVTVSAQRTLIRSGDLSVSSSQGGEKGRITNAILLSGPSGSGKTASVYAAAKELDFEVFEINAGSRRSARDMLERVGDMTQNHLVHLLNDTDEYSAKPRALETEDDAKQNKLMGFFKGQPSKSTKPDKKSTQPSPTPDNEAKRNREQKQSLILLEEVDLLFDEDKQFWTGVLTLISQSKRPIVITCNNESLVPTQDMSLHAILRFQRPQRDLAIDYLLLVAANEGHVLKREAVSKLYDASGMDIRKSLMDLNFWCQIGVGSEKAGLDWILSLWPPEANVDQNGDRVRVLSLNTYEPYMGWFNRDVLLEQDSLESETETLQNTLHWWRLGIQDSEDAARGSITETMPHDHYQSRSKMEQLDLLSREADYLEMRSSLDILCSECSLSMLQASIISTIDSVSELTKLQDVVDTSAPPPPEGHRSNYLESYPLLQADLRPEHSSLSESISLTFNALISRSFRPKTGDHESSSVARIFKGWTKDGAHRMHFPNTLPTFQKVFEPLMRANYYMPIPSGRLAPSFENSLAPITEDIAPYVRAIMVFDGRLKEYRDNLRAILTREHGSGDKVGRTTRASRAALEGGDKASTRKERWFPADTNYFWIQGTGKYEWQNILFQMGHFHVQPAVEFTEETPSHDSDEQRSQERDL</sequence>
<dbReference type="PANTHER" id="PTHR23389:SF21">
    <property type="entry name" value="ATPASE FAMILY AAA DOMAIN-CONTAINING PROTEIN 5"/>
    <property type="match status" value="1"/>
</dbReference>
<accession>A0A9W9QBH4</accession>
<dbReference type="PANTHER" id="PTHR23389">
    <property type="entry name" value="CHROMOSOME TRANSMISSION FIDELITY FACTOR 18"/>
    <property type="match status" value="1"/>
</dbReference>
<evidence type="ECO:0000313" key="3">
    <source>
        <dbReference type="EMBL" id="KAJ5330616.1"/>
    </source>
</evidence>
<dbReference type="GO" id="GO:0016887">
    <property type="term" value="F:ATP hydrolysis activity"/>
    <property type="evidence" value="ECO:0007669"/>
    <property type="project" value="InterPro"/>
</dbReference>
<feature type="compositionally biased region" description="Polar residues" evidence="1">
    <location>
        <begin position="295"/>
        <end position="308"/>
    </location>
</feature>
<dbReference type="GO" id="GO:0003677">
    <property type="term" value="F:DNA binding"/>
    <property type="evidence" value="ECO:0007669"/>
    <property type="project" value="TreeGrafter"/>
</dbReference>
<dbReference type="InterPro" id="IPR027417">
    <property type="entry name" value="P-loop_NTPase"/>
</dbReference>